<evidence type="ECO:0000256" key="1">
    <source>
        <dbReference type="ARBA" id="ARBA00004141"/>
    </source>
</evidence>
<dbReference type="AlphaFoldDB" id="A0A0C9QEJ1"/>
<evidence type="ECO:0000256" key="8">
    <source>
        <dbReference type="ARBA" id="ARBA00023224"/>
    </source>
</evidence>
<keyword evidence="4 10" id="KW-1133">Transmembrane helix</keyword>
<evidence type="ECO:0000256" key="4">
    <source>
        <dbReference type="ARBA" id="ARBA00022989"/>
    </source>
</evidence>
<feature type="domain" description="G-protein coupled receptors family 1 profile" evidence="11">
    <location>
        <begin position="63"/>
        <end position="371"/>
    </location>
</feature>
<comment type="similarity">
    <text evidence="2">Belongs to the G-protein coupled receptor 1 family.</text>
</comment>
<accession>A0A0C9QEJ1</accession>
<dbReference type="PANTHER" id="PTHR24238:SF69">
    <property type="entry name" value="G-PROTEIN COUPLED RECEPTOR 165"/>
    <property type="match status" value="1"/>
</dbReference>
<dbReference type="SUPFAM" id="SSF81321">
    <property type="entry name" value="Family A G protein-coupled receptor-like"/>
    <property type="match status" value="1"/>
</dbReference>
<feature type="transmembrane region" description="Helical" evidence="10">
    <location>
        <begin position="314"/>
        <end position="331"/>
    </location>
</feature>
<evidence type="ECO:0000256" key="9">
    <source>
        <dbReference type="SAM" id="MobiDB-lite"/>
    </source>
</evidence>
<reference evidence="12" key="1">
    <citation type="submission" date="2015-01" db="EMBL/GenBank/DDBJ databases">
        <title>Transcriptome Assembly of Fopius arisanus.</title>
        <authorList>
            <person name="Geib S."/>
        </authorList>
    </citation>
    <scope>NUCLEOTIDE SEQUENCE</scope>
</reference>
<dbReference type="PRINTS" id="PR00237">
    <property type="entry name" value="GPCRRHODOPSN"/>
</dbReference>
<feature type="compositionally biased region" description="Polar residues" evidence="9">
    <location>
        <begin position="427"/>
        <end position="459"/>
    </location>
</feature>
<dbReference type="GO" id="GO:0008188">
    <property type="term" value="F:neuropeptide receptor activity"/>
    <property type="evidence" value="ECO:0007669"/>
    <property type="project" value="TreeGrafter"/>
</dbReference>
<dbReference type="PANTHER" id="PTHR24238">
    <property type="entry name" value="G-PROTEIN COUPLED RECEPTOR"/>
    <property type="match status" value="1"/>
</dbReference>
<evidence type="ECO:0000259" key="11">
    <source>
        <dbReference type="PROSITE" id="PS50262"/>
    </source>
</evidence>
<sequence>MRPSRSDLDSIPDQYLETIAHYLMGLRNDTVDLSKPQLRPSFTNNYPLFILLYVLMITCGTATNIGMIYHIMRHRLYQDPTYAYLINIAISDVVKCIFVLPITLAVLLVQNWIFGKFLCYFLPMLQDIPIHVSMMTYLLIAGDRYRFVSVPGKPRIPAFVCALGTWFFAVCIVLPYAIYTTYLDLETYKKLHFRGLGICLANLTDDIQQYMRSLFLLTYIAPLTVTAYLYVKASRELQDQDEPMAVAMFEARAKNSYSRHDSNTSHDVTSLRDGKRESGSMMTGGTVGLSGFSTTYDLYDAELDVRKEKRTQKYLIFMVSVFAILLCPLMVLRLAKPALVETYENTGHFDITFIMFVWLGFASTVTTPVLYASWQMSRPAKERLKGYFQFSTKRLPPVLEKGLRHGNRHEGGLANVAYTPQARAGSLSGSNGSDEYPRGTSSFQRPDLINNAQRMSPVH</sequence>
<keyword evidence="8" id="KW-0807">Transducer</keyword>
<protein>
    <submittedName>
        <fullName evidence="12">HCRTR1 protein</fullName>
    </submittedName>
</protein>
<feature type="transmembrane region" description="Helical" evidence="10">
    <location>
        <begin position="48"/>
        <end position="72"/>
    </location>
</feature>
<evidence type="ECO:0000256" key="5">
    <source>
        <dbReference type="ARBA" id="ARBA00023040"/>
    </source>
</evidence>
<feature type="transmembrane region" description="Helical" evidence="10">
    <location>
        <begin position="157"/>
        <end position="179"/>
    </location>
</feature>
<feature type="compositionally biased region" description="Basic and acidic residues" evidence="9">
    <location>
        <begin position="258"/>
        <end position="278"/>
    </location>
</feature>
<keyword evidence="7" id="KW-0675">Receptor</keyword>
<proteinExistence type="inferred from homology"/>
<feature type="transmembrane region" description="Helical" evidence="10">
    <location>
        <begin position="128"/>
        <end position="145"/>
    </location>
</feature>
<feature type="region of interest" description="Disordered" evidence="9">
    <location>
        <begin position="424"/>
        <end position="459"/>
    </location>
</feature>
<name>A0A0C9QEJ1_9HYME</name>
<dbReference type="EMBL" id="GBYB01012893">
    <property type="protein sequence ID" value="JAG82660.1"/>
    <property type="molecule type" value="Transcribed_RNA"/>
</dbReference>
<dbReference type="PROSITE" id="PS50262">
    <property type="entry name" value="G_PROTEIN_RECEP_F1_2"/>
    <property type="match status" value="1"/>
</dbReference>
<dbReference type="GO" id="GO:0005886">
    <property type="term" value="C:plasma membrane"/>
    <property type="evidence" value="ECO:0007669"/>
    <property type="project" value="TreeGrafter"/>
</dbReference>
<dbReference type="Pfam" id="PF00001">
    <property type="entry name" value="7tm_1"/>
    <property type="match status" value="1"/>
</dbReference>
<comment type="subcellular location">
    <subcellularLocation>
        <location evidence="1">Membrane</location>
        <topology evidence="1">Multi-pass membrane protein</topology>
    </subcellularLocation>
</comment>
<evidence type="ECO:0000256" key="7">
    <source>
        <dbReference type="ARBA" id="ARBA00023170"/>
    </source>
</evidence>
<evidence type="ECO:0000256" key="6">
    <source>
        <dbReference type="ARBA" id="ARBA00023136"/>
    </source>
</evidence>
<feature type="transmembrane region" description="Helical" evidence="10">
    <location>
        <begin position="351"/>
        <end position="374"/>
    </location>
</feature>
<dbReference type="InterPro" id="IPR017452">
    <property type="entry name" value="GPCR_Rhodpsn_7TM"/>
</dbReference>
<evidence type="ECO:0000256" key="2">
    <source>
        <dbReference type="ARBA" id="ARBA00010663"/>
    </source>
</evidence>
<feature type="transmembrane region" description="Helical" evidence="10">
    <location>
        <begin position="210"/>
        <end position="231"/>
    </location>
</feature>
<gene>
    <name evidence="12" type="primary">HCRTR1</name>
    <name evidence="12" type="ORF">g.19052</name>
</gene>
<dbReference type="Gene3D" id="1.20.1070.10">
    <property type="entry name" value="Rhodopsin 7-helix transmembrane proteins"/>
    <property type="match status" value="1"/>
</dbReference>
<dbReference type="InterPro" id="IPR000276">
    <property type="entry name" value="GPCR_Rhodpsn"/>
</dbReference>
<organism evidence="12">
    <name type="scientific">Fopius arisanus</name>
    <dbReference type="NCBI Taxonomy" id="64838"/>
    <lineage>
        <taxon>Eukaryota</taxon>
        <taxon>Metazoa</taxon>
        <taxon>Ecdysozoa</taxon>
        <taxon>Arthropoda</taxon>
        <taxon>Hexapoda</taxon>
        <taxon>Insecta</taxon>
        <taxon>Pterygota</taxon>
        <taxon>Neoptera</taxon>
        <taxon>Endopterygota</taxon>
        <taxon>Hymenoptera</taxon>
        <taxon>Apocrita</taxon>
        <taxon>Ichneumonoidea</taxon>
        <taxon>Braconidae</taxon>
        <taxon>Opiinae</taxon>
        <taxon>Fopius</taxon>
    </lineage>
</organism>
<evidence type="ECO:0000256" key="3">
    <source>
        <dbReference type="ARBA" id="ARBA00022692"/>
    </source>
</evidence>
<feature type="transmembrane region" description="Helical" evidence="10">
    <location>
        <begin position="84"/>
        <end position="108"/>
    </location>
</feature>
<keyword evidence="6 10" id="KW-0472">Membrane</keyword>
<evidence type="ECO:0000256" key="10">
    <source>
        <dbReference type="SAM" id="Phobius"/>
    </source>
</evidence>
<keyword evidence="5" id="KW-0297">G-protein coupled receptor</keyword>
<feature type="region of interest" description="Disordered" evidence="9">
    <location>
        <begin position="257"/>
        <end position="278"/>
    </location>
</feature>
<evidence type="ECO:0000313" key="12">
    <source>
        <dbReference type="EMBL" id="JAG82660.1"/>
    </source>
</evidence>
<keyword evidence="3 10" id="KW-0812">Transmembrane</keyword>